<comment type="caution">
    <text evidence="2">The sequence shown here is derived from an EMBL/GenBank/DDBJ whole genome shotgun (WGS) entry which is preliminary data.</text>
</comment>
<feature type="compositionally biased region" description="Low complexity" evidence="1">
    <location>
        <begin position="106"/>
        <end position="145"/>
    </location>
</feature>
<reference evidence="2 3" key="1">
    <citation type="submission" date="2017-03" db="EMBL/GenBank/DDBJ databases">
        <title>Widespread Adenine N6-methylation of Active Genes in Fungi.</title>
        <authorList>
            <consortium name="DOE Joint Genome Institute"/>
            <person name="Mondo S.J."/>
            <person name="Dannebaum R.O."/>
            <person name="Kuo R.C."/>
            <person name="Louie K.B."/>
            <person name="Bewick A.J."/>
            <person name="Labutti K."/>
            <person name="Haridas S."/>
            <person name="Kuo A."/>
            <person name="Salamov A."/>
            <person name="Ahrendt S.R."/>
            <person name="Lau R."/>
            <person name="Bowen B.P."/>
            <person name="Lipzen A."/>
            <person name="Sullivan W."/>
            <person name="Andreopoulos W.B."/>
            <person name="Clum A."/>
            <person name="Lindquist E."/>
            <person name="Daum C."/>
            <person name="Northen T.R."/>
            <person name="Ramamoorthy G."/>
            <person name="Schmitz R.J."/>
            <person name="Gryganskyi A."/>
            <person name="Culley D."/>
            <person name="Magnuson J."/>
            <person name="James T.Y."/>
            <person name="O'Malley M.A."/>
            <person name="Stajich J.E."/>
            <person name="Spatafora J.W."/>
            <person name="Visel A."/>
            <person name="Grigoriev I.V."/>
        </authorList>
    </citation>
    <scope>NUCLEOTIDE SEQUENCE [LARGE SCALE GENOMIC DNA]</scope>
    <source>
        <strain evidence="2 3">NRRL Y-17943</strain>
    </source>
</reference>
<dbReference type="AlphaFoldDB" id="A0A1Y1UPY4"/>
<protein>
    <submittedName>
        <fullName evidence="2">Uncharacterized protein</fullName>
    </submittedName>
</protein>
<proteinExistence type="predicted"/>
<dbReference type="GeneID" id="33560838"/>
<sequence length="237" mass="24106">MIQYMSHDPKDPSETPKPKSQGLLARLKVKLMPKKKKKNRASGGVESTDAGMPPLADAPDSTGIHEAADMPDASLPLDSSHKEPNRNVQTGQPDLGQHTNSRDHSTQGGQTVQTAQVSHTTQTTAPAPAQAQGPPTHVPTLHLPPAAVAPPTPHQTSQSAPGGTGHLGHHGGHSHHSLGDAGVGAAVAPAHGGHSDSNTCSYSHTHSHSHDAGTSSYNSSYGGAGGGSGGYSGMSGF</sequence>
<dbReference type="InParanoid" id="A0A1Y1UPY4"/>
<evidence type="ECO:0000313" key="2">
    <source>
        <dbReference type="EMBL" id="ORX40091.1"/>
    </source>
</evidence>
<keyword evidence="3" id="KW-1185">Reference proteome</keyword>
<name>A0A1Y1UPY4_9TREE</name>
<feature type="region of interest" description="Disordered" evidence="1">
    <location>
        <begin position="1"/>
        <end position="216"/>
    </location>
</feature>
<dbReference type="RefSeq" id="XP_021873876.1">
    <property type="nucleotide sequence ID" value="XM_022019029.1"/>
</dbReference>
<dbReference type="Proteomes" id="UP000193218">
    <property type="component" value="Unassembled WGS sequence"/>
</dbReference>
<organism evidence="2 3">
    <name type="scientific">Kockovaella imperatae</name>
    <dbReference type="NCBI Taxonomy" id="4999"/>
    <lineage>
        <taxon>Eukaryota</taxon>
        <taxon>Fungi</taxon>
        <taxon>Dikarya</taxon>
        <taxon>Basidiomycota</taxon>
        <taxon>Agaricomycotina</taxon>
        <taxon>Tremellomycetes</taxon>
        <taxon>Tremellales</taxon>
        <taxon>Cuniculitremaceae</taxon>
        <taxon>Kockovaella</taxon>
    </lineage>
</organism>
<accession>A0A1Y1UPY4</accession>
<feature type="compositionally biased region" description="Basic residues" evidence="1">
    <location>
        <begin position="167"/>
        <end position="176"/>
    </location>
</feature>
<evidence type="ECO:0000313" key="3">
    <source>
        <dbReference type="Proteomes" id="UP000193218"/>
    </source>
</evidence>
<dbReference type="EMBL" id="NBSH01000002">
    <property type="protein sequence ID" value="ORX40091.1"/>
    <property type="molecule type" value="Genomic_DNA"/>
</dbReference>
<feature type="compositionally biased region" description="Basic and acidic residues" evidence="1">
    <location>
        <begin position="7"/>
        <end position="17"/>
    </location>
</feature>
<feature type="compositionally biased region" description="Basic residues" evidence="1">
    <location>
        <begin position="27"/>
        <end position="40"/>
    </location>
</feature>
<gene>
    <name evidence="2" type="ORF">BD324DRAFT_679149</name>
</gene>
<evidence type="ECO:0000256" key="1">
    <source>
        <dbReference type="SAM" id="MobiDB-lite"/>
    </source>
</evidence>
<feature type="compositionally biased region" description="Low complexity" evidence="1">
    <location>
        <begin position="179"/>
        <end position="192"/>
    </location>
</feature>